<dbReference type="CDD" id="cd08704">
    <property type="entry name" value="Met_tRNA_FMT_C"/>
    <property type="match status" value="1"/>
</dbReference>
<gene>
    <name evidence="8" type="primary">fmt</name>
    <name evidence="11" type="ORF">SAMN04487884_1159</name>
</gene>
<keyword evidence="5 8" id="KW-0808">Transferase</keyword>
<evidence type="ECO:0000259" key="10">
    <source>
        <dbReference type="Pfam" id="PF02911"/>
    </source>
</evidence>
<proteinExistence type="inferred from homology"/>
<dbReference type="InterPro" id="IPR005793">
    <property type="entry name" value="Formyl_trans_C"/>
</dbReference>
<dbReference type="eggNOG" id="COG0223">
    <property type="taxonomic scope" value="Bacteria"/>
</dbReference>
<evidence type="ECO:0000256" key="8">
    <source>
        <dbReference type="HAMAP-Rule" id="MF_00182"/>
    </source>
</evidence>
<dbReference type="RefSeq" id="WP_022757856.1">
    <property type="nucleotide sequence ID" value="NZ_FOGJ01000015.1"/>
</dbReference>
<organism evidence="11 12">
    <name type="scientific">Butyrivibrio fibrisolvens</name>
    <dbReference type="NCBI Taxonomy" id="831"/>
    <lineage>
        <taxon>Bacteria</taxon>
        <taxon>Bacillati</taxon>
        <taxon>Bacillota</taxon>
        <taxon>Clostridia</taxon>
        <taxon>Lachnospirales</taxon>
        <taxon>Lachnospiraceae</taxon>
        <taxon>Butyrivibrio</taxon>
    </lineage>
</organism>
<dbReference type="EMBL" id="FOGJ01000015">
    <property type="protein sequence ID" value="SER96771.1"/>
    <property type="molecule type" value="Genomic_DNA"/>
</dbReference>
<dbReference type="InterPro" id="IPR036477">
    <property type="entry name" value="Formyl_transf_N_sf"/>
</dbReference>
<dbReference type="NCBIfam" id="TIGR00460">
    <property type="entry name" value="fmt"/>
    <property type="match status" value="1"/>
</dbReference>
<feature type="binding site" evidence="8">
    <location>
        <begin position="109"/>
        <end position="112"/>
    </location>
    <ligand>
        <name>(6S)-5,6,7,8-tetrahydrofolate</name>
        <dbReference type="ChEBI" id="CHEBI:57453"/>
    </ligand>
</feature>
<dbReference type="Pfam" id="PF02911">
    <property type="entry name" value="Formyl_trans_C"/>
    <property type="match status" value="1"/>
</dbReference>
<dbReference type="PROSITE" id="PS00373">
    <property type="entry name" value="GART"/>
    <property type="match status" value="1"/>
</dbReference>
<dbReference type="PANTHER" id="PTHR11138:SF5">
    <property type="entry name" value="METHIONYL-TRNA FORMYLTRANSFERASE, MITOCHONDRIAL"/>
    <property type="match status" value="1"/>
</dbReference>
<protein>
    <recommendedName>
        <fullName evidence="4 8">Methionyl-tRNA formyltransferase</fullName>
        <ecNumber evidence="3 8">2.1.2.9</ecNumber>
    </recommendedName>
</protein>
<evidence type="ECO:0000256" key="3">
    <source>
        <dbReference type="ARBA" id="ARBA00012261"/>
    </source>
</evidence>
<evidence type="ECO:0000256" key="7">
    <source>
        <dbReference type="ARBA" id="ARBA00048558"/>
    </source>
</evidence>
<dbReference type="InterPro" id="IPR002376">
    <property type="entry name" value="Formyl_transf_N"/>
</dbReference>
<dbReference type="InterPro" id="IPR001555">
    <property type="entry name" value="GART_AS"/>
</dbReference>
<dbReference type="FunFam" id="3.40.50.12230:FF:000001">
    <property type="entry name" value="Methionyl-tRNA formyltransferase"/>
    <property type="match status" value="1"/>
</dbReference>
<dbReference type="SUPFAM" id="SSF50486">
    <property type="entry name" value="FMT C-terminal domain-like"/>
    <property type="match status" value="1"/>
</dbReference>
<evidence type="ECO:0000256" key="4">
    <source>
        <dbReference type="ARBA" id="ARBA00016014"/>
    </source>
</evidence>
<comment type="function">
    <text evidence="1 8">Attaches a formyl group to the free amino group of methionyl-tRNA(fMet). The formyl group appears to play a dual role in the initiator identity of N-formylmethionyl-tRNA by promoting its recognition by IF2 and preventing the misappropriation of this tRNA by the elongation apparatus.</text>
</comment>
<feature type="domain" description="Formyl transferase C-terminal" evidence="10">
    <location>
        <begin position="204"/>
        <end position="300"/>
    </location>
</feature>
<comment type="similarity">
    <text evidence="2 8">Belongs to the Fmt family.</text>
</comment>
<dbReference type="InterPro" id="IPR011034">
    <property type="entry name" value="Formyl_transferase-like_C_sf"/>
</dbReference>
<dbReference type="InterPro" id="IPR044135">
    <property type="entry name" value="Met-tRNA-FMT_C"/>
</dbReference>
<dbReference type="InterPro" id="IPR041711">
    <property type="entry name" value="Met-tRNA-FMT_N"/>
</dbReference>
<dbReference type="GO" id="GO:0005829">
    <property type="term" value="C:cytosol"/>
    <property type="evidence" value="ECO:0007669"/>
    <property type="project" value="TreeGrafter"/>
</dbReference>
<evidence type="ECO:0000256" key="2">
    <source>
        <dbReference type="ARBA" id="ARBA00010699"/>
    </source>
</evidence>
<evidence type="ECO:0000313" key="12">
    <source>
        <dbReference type="Proteomes" id="UP000182584"/>
    </source>
</evidence>
<sequence>MKIVYMGTPDFAAYALKKLYEAGQEIVCVVTQPDKPKGRSGKLVCSPVKEFALEKNLPVYQPEKIKAADSVAYLKNIEADLYVVAAFGQILSQEVLDIPRFGCVNIHASLLPKYRGAAPIQQALLDGNKETGVTLMQMNAGMDTGDILMQESLEITDEDTAGTLFDKLMELGGDMIVRAVPKIEKGELTPVPQDNDKATKVGKFTKEMGLIDWSRDAAYIDRLIRTMDPWPSAYTHMGDKTLKIWKARPVDKTSDAKAGEVFEVSKNTFMVATGKGSLEVHEVQLEGKKRMPAGDFMRGSHLEAGQLFN</sequence>
<evidence type="ECO:0000259" key="9">
    <source>
        <dbReference type="Pfam" id="PF00551"/>
    </source>
</evidence>
<comment type="catalytic activity">
    <reaction evidence="7 8">
        <text>L-methionyl-tRNA(fMet) + (6R)-10-formyltetrahydrofolate = N-formyl-L-methionyl-tRNA(fMet) + (6S)-5,6,7,8-tetrahydrofolate + H(+)</text>
        <dbReference type="Rhea" id="RHEA:24380"/>
        <dbReference type="Rhea" id="RHEA-COMP:9952"/>
        <dbReference type="Rhea" id="RHEA-COMP:9953"/>
        <dbReference type="ChEBI" id="CHEBI:15378"/>
        <dbReference type="ChEBI" id="CHEBI:57453"/>
        <dbReference type="ChEBI" id="CHEBI:78530"/>
        <dbReference type="ChEBI" id="CHEBI:78844"/>
        <dbReference type="ChEBI" id="CHEBI:195366"/>
        <dbReference type="EC" id="2.1.2.9"/>
    </reaction>
</comment>
<dbReference type="AlphaFoldDB" id="A0A1H9THZ6"/>
<dbReference type="OrthoDB" id="9802815at2"/>
<reference evidence="11 12" key="1">
    <citation type="submission" date="2016-10" db="EMBL/GenBank/DDBJ databases">
        <authorList>
            <person name="de Groot N.N."/>
        </authorList>
    </citation>
    <scope>NUCLEOTIDE SEQUENCE [LARGE SCALE GENOMIC DNA]</scope>
    <source>
        <strain evidence="11 12">AR40</strain>
    </source>
</reference>
<dbReference type="InterPro" id="IPR005794">
    <property type="entry name" value="Fmt"/>
</dbReference>
<dbReference type="HAMAP" id="MF_00182">
    <property type="entry name" value="Formyl_trans"/>
    <property type="match status" value="1"/>
</dbReference>
<keyword evidence="6 8" id="KW-0648">Protein biosynthesis</keyword>
<dbReference type="Gene3D" id="3.40.50.170">
    <property type="entry name" value="Formyl transferase, N-terminal domain"/>
    <property type="match status" value="1"/>
</dbReference>
<evidence type="ECO:0000256" key="1">
    <source>
        <dbReference type="ARBA" id="ARBA00002606"/>
    </source>
</evidence>
<dbReference type="SUPFAM" id="SSF53328">
    <property type="entry name" value="Formyltransferase"/>
    <property type="match status" value="1"/>
</dbReference>
<name>A0A1H9THZ6_BUTFI</name>
<dbReference type="GO" id="GO:0004479">
    <property type="term" value="F:methionyl-tRNA formyltransferase activity"/>
    <property type="evidence" value="ECO:0007669"/>
    <property type="project" value="UniProtKB-UniRule"/>
</dbReference>
<accession>A0A1H9THZ6</accession>
<dbReference type="Gene3D" id="3.10.25.10">
    <property type="entry name" value="Formyl transferase, C-terminal domain"/>
    <property type="match status" value="1"/>
</dbReference>
<dbReference type="Pfam" id="PF00551">
    <property type="entry name" value="Formyl_trans_N"/>
    <property type="match status" value="1"/>
</dbReference>
<dbReference type="PANTHER" id="PTHR11138">
    <property type="entry name" value="METHIONYL-TRNA FORMYLTRANSFERASE"/>
    <property type="match status" value="1"/>
</dbReference>
<evidence type="ECO:0000256" key="6">
    <source>
        <dbReference type="ARBA" id="ARBA00022917"/>
    </source>
</evidence>
<dbReference type="EC" id="2.1.2.9" evidence="3 8"/>
<evidence type="ECO:0000313" key="11">
    <source>
        <dbReference type="EMBL" id="SER96771.1"/>
    </source>
</evidence>
<dbReference type="Proteomes" id="UP000182584">
    <property type="component" value="Unassembled WGS sequence"/>
</dbReference>
<evidence type="ECO:0000256" key="5">
    <source>
        <dbReference type="ARBA" id="ARBA00022679"/>
    </source>
</evidence>
<feature type="domain" description="Formyl transferase N-terminal" evidence="9">
    <location>
        <begin position="1"/>
        <end position="180"/>
    </location>
</feature>
<dbReference type="CDD" id="cd08646">
    <property type="entry name" value="FMT_core_Met-tRNA-FMT_N"/>
    <property type="match status" value="1"/>
</dbReference>
<dbReference type="InterPro" id="IPR037022">
    <property type="entry name" value="Formyl_trans_C_sf"/>
</dbReference>